<reference evidence="4 5" key="1">
    <citation type="submission" date="2018-07" db="EMBL/GenBank/DDBJ databases">
        <title>Genomic Encyclopedia of Type Strains, Phase IV (KMG-IV): sequencing the most valuable type-strain genomes for metagenomic binning, comparative biology and taxonomic classification.</title>
        <authorList>
            <person name="Goeker M."/>
        </authorList>
    </citation>
    <scope>NUCLEOTIDE SEQUENCE [LARGE SCALE GENOMIC DNA]</scope>
    <source>
        <strain evidence="4 5">DSM 4134</strain>
    </source>
</reference>
<dbReference type="OrthoDB" id="9757809at2"/>
<dbReference type="CDD" id="cd15482">
    <property type="entry name" value="Sialidase_non-viral"/>
    <property type="match status" value="2"/>
</dbReference>
<evidence type="ECO:0000256" key="2">
    <source>
        <dbReference type="SAM" id="SignalP"/>
    </source>
</evidence>
<evidence type="ECO:0000256" key="1">
    <source>
        <dbReference type="SAM" id="MobiDB-lite"/>
    </source>
</evidence>
<dbReference type="SUPFAM" id="SSF49785">
    <property type="entry name" value="Galactose-binding domain-like"/>
    <property type="match status" value="1"/>
</dbReference>
<feature type="signal peptide" evidence="2">
    <location>
        <begin position="1"/>
        <end position="20"/>
    </location>
</feature>
<dbReference type="Pfam" id="PF18962">
    <property type="entry name" value="Por_Secre_tail"/>
    <property type="match status" value="1"/>
</dbReference>
<keyword evidence="5" id="KW-1185">Reference proteome</keyword>
<dbReference type="GO" id="GO:0010411">
    <property type="term" value="P:xyloglucan metabolic process"/>
    <property type="evidence" value="ECO:0007669"/>
    <property type="project" value="TreeGrafter"/>
</dbReference>
<feature type="region of interest" description="Disordered" evidence="1">
    <location>
        <begin position="899"/>
        <end position="930"/>
    </location>
</feature>
<dbReference type="PANTHER" id="PTHR43739:SF5">
    <property type="entry name" value="EXO-ALPHA-SIALIDASE"/>
    <property type="match status" value="1"/>
</dbReference>
<dbReference type="Gene3D" id="2.130.10.10">
    <property type="entry name" value="YVTN repeat-like/Quinoprotein amine dehydrogenase"/>
    <property type="match status" value="5"/>
</dbReference>
<dbReference type="InterPro" id="IPR015943">
    <property type="entry name" value="WD40/YVTN_repeat-like_dom_sf"/>
</dbReference>
<dbReference type="NCBIfam" id="TIGR04183">
    <property type="entry name" value="Por_Secre_tail"/>
    <property type="match status" value="1"/>
</dbReference>
<feature type="compositionally biased region" description="Basic and acidic residues" evidence="1">
    <location>
        <begin position="906"/>
        <end position="923"/>
    </location>
</feature>
<dbReference type="InterPro" id="IPR013783">
    <property type="entry name" value="Ig-like_fold"/>
</dbReference>
<dbReference type="InterPro" id="IPR003343">
    <property type="entry name" value="Big_2"/>
</dbReference>
<feature type="chain" id="PRO_5017608705" evidence="2">
    <location>
        <begin position="21"/>
        <end position="1369"/>
    </location>
</feature>
<protein>
    <submittedName>
        <fullName evidence="4">Putative secreted protein (Por secretion system target)</fullName>
    </submittedName>
</protein>
<feature type="domain" description="BIG2" evidence="3">
    <location>
        <begin position="1118"/>
        <end position="1193"/>
    </location>
</feature>
<dbReference type="Proteomes" id="UP000256779">
    <property type="component" value="Unassembled WGS sequence"/>
</dbReference>
<dbReference type="InterPro" id="IPR008979">
    <property type="entry name" value="Galactose-bd-like_sf"/>
</dbReference>
<sequence>MRVIIFICLILSTLYGTSQANFVPDPGMENGTISGANSDYYYYNGSVLWRAWPFIGFETDQSVKNSGERSLKIVYKNYGSTSFEPTFRLESFPALEDGTYKFSFYYQTDIDRSNESITVRIHEGVSATGSTKFYEEKVPILAGAKDGFKLVEVEFSTGKAMDGIVPFIVIPFISEGAYLHIDDVSLIRVVESPKSWGPSPVHTATGVPTNTRVSWQNGKGAVKHDVYFGTNTSPQNKVLSETSENQYLPPTLENGTTYYWRVDEIDSLGTVTAGDVWSFTTKTYVEEFEDQVKTERMESGNKVEWEQFGPGNSGFVNFLRYHPLLPDVCLTSPDMGNTYQTEDNGKTWTTVKDVDGSGEFFRIYDAFYSTKTAAFAIAIESSRLWVSRDTGRSWQNIKHCPWYDGDGEGNDTRSWYRKVSTVAIDPSDDNTWYVGAGNHCRGQQHLWGSVKDANASNPRGVESNNMGVIWKTTDAGQTWQELSDGIHAKAQFARIIVHPTNPDVVFAGSQYGLYKSVDGGATWTDIGEGNLDNNTVMNMDYYYNATSGKFVLYVADQVRYYPDGNSTRNDGGIFRSEDDGETWININGDLYLDINQLSGGVADNYYKYIAKWFGITAAEAKSQYPTKPTNALQYFNSLNVDPSREDVLYVGFYDAQIQYSITPGRLWQTKDGGQHWKNIAREFQPAWEADKAYWESRDNPYHDNMVMGHAPFTQQWGNNYPLRSLRYAAVNSRGDIMILFAHNTLLSTDDGVSFEQVDETYTANGNIMGNGNSNLPGQCLWQDKRLGEGVLYLGSGEHHLWKTTLDGENGKQAVKYLDGSQESVFAVVTHPWDEKTVYTTSMRQKHLDRIYKSTDGGETFVDWGKATEASEWMRTNHLRIDPINPEYMYFGVTEVAGAGGGSGTDGPDKDKEGGFHKSTDGGRKFAPSNSGMPEKVWVRDIEFDPRDDARKSLFVAAPWNAEVKSNGGLFHSTDRGETWQEIVVSDKLEGINNVHFDHTGRMYATGGRRAAGLDGGGLFYSDDYGATWHQLFDAPFVDNFDVSPFDHNLLVLTNSKLTKNPGVYISLDRGQTWTKSNHNLGQPDVITQVEFDLHDPTRLWMSVMGSGFYKGFFPEGQQARKLKITPGASRLDDGDSLQLAVERLNDWEGDFVFKSGNQSVATVSDKGMVKAVAPGAVKIWVTSADGRYSDFVHLVVLEVAVTGVEINEEDFVLDVDKREEKQLTATVFPKNATNQEVTWSSSKPSVASVNESGLVKSIAKGEAEIRVASVDGSFTDVVKVTVTTEEKSLLSAENPQFSVYPNPSSDRVNITGVASEYVEVSVYSVSGLLVKDIGKVRGHSFSIADLATGVYVAKIRADGEEVSVRLVKE</sequence>
<proteinExistence type="predicted"/>
<evidence type="ECO:0000259" key="3">
    <source>
        <dbReference type="SMART" id="SM00635"/>
    </source>
</evidence>
<organism evidence="4 5">
    <name type="scientific">Marinoscillum furvescens DSM 4134</name>
    <dbReference type="NCBI Taxonomy" id="1122208"/>
    <lineage>
        <taxon>Bacteria</taxon>
        <taxon>Pseudomonadati</taxon>
        <taxon>Bacteroidota</taxon>
        <taxon>Cytophagia</taxon>
        <taxon>Cytophagales</taxon>
        <taxon>Reichenbachiellaceae</taxon>
        <taxon>Marinoscillum</taxon>
    </lineage>
</organism>
<dbReference type="Gene3D" id="2.60.40.1080">
    <property type="match status" value="2"/>
</dbReference>
<feature type="domain" description="BIG2" evidence="3">
    <location>
        <begin position="1200"/>
        <end position="1279"/>
    </location>
</feature>
<dbReference type="SUPFAM" id="SSF110296">
    <property type="entry name" value="Oligoxyloglucan reducing end-specific cellobiohydrolase"/>
    <property type="match status" value="2"/>
</dbReference>
<name>A0A3D9L0J3_MARFU</name>
<dbReference type="InterPro" id="IPR008964">
    <property type="entry name" value="Invasin/intimin_cell_adhesion"/>
</dbReference>
<keyword evidence="2" id="KW-0732">Signal</keyword>
<evidence type="ECO:0000313" key="4">
    <source>
        <dbReference type="EMBL" id="RED95951.1"/>
    </source>
</evidence>
<dbReference type="EMBL" id="QREG01000016">
    <property type="protein sequence ID" value="RED95951.1"/>
    <property type="molecule type" value="Genomic_DNA"/>
</dbReference>
<dbReference type="Gene3D" id="2.60.120.260">
    <property type="entry name" value="Galactose-binding domain-like"/>
    <property type="match status" value="1"/>
</dbReference>
<dbReference type="Pfam" id="PF02368">
    <property type="entry name" value="Big_2"/>
    <property type="match status" value="2"/>
</dbReference>
<gene>
    <name evidence="4" type="ORF">C7460_1169</name>
</gene>
<dbReference type="SMART" id="SM00635">
    <property type="entry name" value="BID_2"/>
    <property type="match status" value="2"/>
</dbReference>
<evidence type="ECO:0000313" key="5">
    <source>
        <dbReference type="Proteomes" id="UP000256779"/>
    </source>
</evidence>
<accession>A0A3D9L0J3</accession>
<dbReference type="PANTHER" id="PTHR43739">
    <property type="entry name" value="XYLOGLUCANASE (EUROFUNG)"/>
    <property type="match status" value="1"/>
</dbReference>
<dbReference type="Gene3D" id="2.60.40.10">
    <property type="entry name" value="Immunoglobulins"/>
    <property type="match status" value="1"/>
</dbReference>
<dbReference type="InterPro" id="IPR052025">
    <property type="entry name" value="Xyloglucanase_GH74"/>
</dbReference>
<dbReference type="SUPFAM" id="SSF49373">
    <property type="entry name" value="Invasin/intimin cell-adhesion fragments"/>
    <property type="match status" value="2"/>
</dbReference>
<comment type="caution">
    <text evidence="4">The sequence shown here is derived from an EMBL/GenBank/DDBJ whole genome shotgun (WGS) entry which is preliminary data.</text>
</comment>
<dbReference type="InterPro" id="IPR026444">
    <property type="entry name" value="Secre_tail"/>
</dbReference>